<keyword evidence="3" id="KW-1185">Reference proteome</keyword>
<reference evidence="2 3" key="1">
    <citation type="journal article" date="2007" name="Nature">
        <title>Evolution of genes and genomes on the Drosophila phylogeny.</title>
        <authorList>
            <consortium name="Drosophila 12 Genomes Consortium"/>
            <person name="Clark A.G."/>
            <person name="Eisen M.B."/>
            <person name="Smith D.R."/>
            <person name="Bergman C.M."/>
            <person name="Oliver B."/>
            <person name="Markow T.A."/>
            <person name="Kaufman T.C."/>
            <person name="Kellis M."/>
            <person name="Gelbart W."/>
            <person name="Iyer V.N."/>
            <person name="Pollard D.A."/>
            <person name="Sackton T.B."/>
            <person name="Larracuente A.M."/>
            <person name="Singh N.D."/>
            <person name="Abad J.P."/>
            <person name="Abt D.N."/>
            <person name="Adryan B."/>
            <person name="Aguade M."/>
            <person name="Akashi H."/>
            <person name="Anderson W.W."/>
            <person name="Aquadro C.F."/>
            <person name="Ardell D.H."/>
            <person name="Arguello R."/>
            <person name="Artieri C.G."/>
            <person name="Barbash D.A."/>
            <person name="Barker D."/>
            <person name="Barsanti P."/>
            <person name="Batterham P."/>
            <person name="Batzoglou S."/>
            <person name="Begun D."/>
            <person name="Bhutkar A."/>
            <person name="Blanco E."/>
            <person name="Bosak S.A."/>
            <person name="Bradley R.K."/>
            <person name="Brand A.D."/>
            <person name="Brent M.R."/>
            <person name="Brooks A.N."/>
            <person name="Brown R.H."/>
            <person name="Butlin R.K."/>
            <person name="Caggese C."/>
            <person name="Calvi B.R."/>
            <person name="Bernardo de Carvalho A."/>
            <person name="Caspi A."/>
            <person name="Castrezana S."/>
            <person name="Celniker S.E."/>
            <person name="Chang J.L."/>
            <person name="Chapple C."/>
            <person name="Chatterji S."/>
            <person name="Chinwalla A."/>
            <person name="Civetta A."/>
            <person name="Clifton S.W."/>
            <person name="Comeron J.M."/>
            <person name="Costello J.C."/>
            <person name="Coyne J.A."/>
            <person name="Daub J."/>
            <person name="David R.G."/>
            <person name="Delcher A.L."/>
            <person name="Delehaunty K."/>
            <person name="Do C.B."/>
            <person name="Ebling H."/>
            <person name="Edwards K."/>
            <person name="Eickbush T."/>
            <person name="Evans J.D."/>
            <person name="Filipski A."/>
            <person name="Findeiss S."/>
            <person name="Freyhult E."/>
            <person name="Fulton L."/>
            <person name="Fulton R."/>
            <person name="Garcia A.C."/>
            <person name="Gardiner A."/>
            <person name="Garfield D.A."/>
            <person name="Garvin B.E."/>
            <person name="Gibson G."/>
            <person name="Gilbert D."/>
            <person name="Gnerre S."/>
            <person name="Godfrey J."/>
            <person name="Good R."/>
            <person name="Gotea V."/>
            <person name="Gravely B."/>
            <person name="Greenberg A.J."/>
            <person name="Griffiths-Jones S."/>
            <person name="Gross S."/>
            <person name="Guigo R."/>
            <person name="Gustafson E.A."/>
            <person name="Haerty W."/>
            <person name="Hahn M.W."/>
            <person name="Halligan D.L."/>
            <person name="Halpern A.L."/>
            <person name="Halter G.M."/>
            <person name="Han M.V."/>
            <person name="Heger A."/>
            <person name="Hillier L."/>
            <person name="Hinrichs A.S."/>
            <person name="Holmes I."/>
            <person name="Hoskins R.A."/>
            <person name="Hubisz M.J."/>
            <person name="Hultmark D."/>
            <person name="Huntley M.A."/>
            <person name="Jaffe D.B."/>
            <person name="Jagadeeshan S."/>
            <person name="Jeck W.R."/>
            <person name="Johnson J."/>
            <person name="Jones C.D."/>
            <person name="Jordan W.C."/>
            <person name="Karpen G.H."/>
            <person name="Kataoka E."/>
            <person name="Keightley P.D."/>
            <person name="Kheradpour P."/>
            <person name="Kirkness E.F."/>
            <person name="Koerich L.B."/>
            <person name="Kristiansen K."/>
            <person name="Kudrna D."/>
            <person name="Kulathinal R.J."/>
            <person name="Kumar S."/>
            <person name="Kwok R."/>
            <person name="Lander E."/>
            <person name="Langley C.H."/>
            <person name="Lapoint R."/>
            <person name="Lazzaro B.P."/>
            <person name="Lee S.J."/>
            <person name="Levesque L."/>
            <person name="Li R."/>
            <person name="Lin C.F."/>
            <person name="Lin M.F."/>
            <person name="Lindblad-Toh K."/>
            <person name="Llopart A."/>
            <person name="Long M."/>
            <person name="Low L."/>
            <person name="Lozovsky E."/>
            <person name="Lu J."/>
            <person name="Luo M."/>
            <person name="Machado C.A."/>
            <person name="Makalowski W."/>
            <person name="Marzo M."/>
            <person name="Matsuda M."/>
            <person name="Matzkin L."/>
            <person name="McAllister B."/>
            <person name="McBride C.S."/>
            <person name="McKernan B."/>
            <person name="McKernan K."/>
            <person name="Mendez-Lago M."/>
            <person name="Minx P."/>
            <person name="Mollenhauer M.U."/>
            <person name="Montooth K."/>
            <person name="Mount S.M."/>
            <person name="Mu X."/>
            <person name="Myers E."/>
            <person name="Negre B."/>
            <person name="Newfeld S."/>
            <person name="Nielsen R."/>
            <person name="Noor M.A."/>
            <person name="O'Grady P."/>
            <person name="Pachter L."/>
            <person name="Papaceit M."/>
            <person name="Parisi M.J."/>
            <person name="Parisi M."/>
            <person name="Parts L."/>
            <person name="Pedersen J.S."/>
            <person name="Pesole G."/>
            <person name="Phillippy A.M."/>
            <person name="Ponting C.P."/>
            <person name="Pop M."/>
            <person name="Porcelli D."/>
            <person name="Powell J.R."/>
            <person name="Prohaska S."/>
            <person name="Pruitt K."/>
            <person name="Puig M."/>
            <person name="Quesneville H."/>
            <person name="Ram K.R."/>
            <person name="Rand D."/>
            <person name="Rasmussen M.D."/>
            <person name="Reed L.K."/>
            <person name="Reenan R."/>
            <person name="Reily A."/>
            <person name="Remington K.A."/>
            <person name="Rieger T.T."/>
            <person name="Ritchie M.G."/>
            <person name="Robin C."/>
            <person name="Rogers Y.H."/>
            <person name="Rohde C."/>
            <person name="Rozas J."/>
            <person name="Rubenfield M.J."/>
            <person name="Ruiz A."/>
            <person name="Russo S."/>
            <person name="Salzberg S.L."/>
            <person name="Sanchez-Gracia A."/>
            <person name="Saranga D.J."/>
            <person name="Sato H."/>
            <person name="Schaeffer S.W."/>
            <person name="Schatz M.C."/>
            <person name="Schlenke T."/>
            <person name="Schwartz R."/>
            <person name="Segarra C."/>
            <person name="Singh R.S."/>
            <person name="Sirot L."/>
            <person name="Sirota M."/>
            <person name="Sisneros N.B."/>
            <person name="Smith C.D."/>
            <person name="Smith T.F."/>
            <person name="Spieth J."/>
            <person name="Stage D.E."/>
            <person name="Stark A."/>
            <person name="Stephan W."/>
            <person name="Strausberg R.L."/>
            <person name="Strempel S."/>
            <person name="Sturgill D."/>
            <person name="Sutton G."/>
            <person name="Sutton G.G."/>
            <person name="Tao W."/>
            <person name="Teichmann S."/>
            <person name="Tobari Y.N."/>
            <person name="Tomimura Y."/>
            <person name="Tsolas J.M."/>
            <person name="Valente V.L."/>
            <person name="Venter E."/>
            <person name="Venter J.C."/>
            <person name="Vicario S."/>
            <person name="Vieira F.G."/>
            <person name="Vilella A.J."/>
            <person name="Villasante A."/>
            <person name="Walenz B."/>
            <person name="Wang J."/>
            <person name="Wasserman M."/>
            <person name="Watts T."/>
            <person name="Wilson D."/>
            <person name="Wilson R.K."/>
            <person name="Wing R.A."/>
            <person name="Wolfner M.F."/>
            <person name="Wong A."/>
            <person name="Wong G.K."/>
            <person name="Wu C.I."/>
            <person name="Wu G."/>
            <person name="Yamamoto D."/>
            <person name="Yang H.P."/>
            <person name="Yang S.P."/>
            <person name="Yorke J.A."/>
            <person name="Yoshida K."/>
            <person name="Zdobnov E."/>
            <person name="Zhang P."/>
            <person name="Zhang Y."/>
            <person name="Zimin A.V."/>
            <person name="Baldwin J."/>
            <person name="Abdouelleil A."/>
            <person name="Abdulkadir J."/>
            <person name="Abebe A."/>
            <person name="Abera B."/>
            <person name="Abreu J."/>
            <person name="Acer S.C."/>
            <person name="Aftuck L."/>
            <person name="Alexander A."/>
            <person name="An P."/>
            <person name="Anderson E."/>
            <person name="Anderson S."/>
            <person name="Arachi H."/>
            <person name="Azer M."/>
            <person name="Bachantsang P."/>
            <person name="Barry A."/>
            <person name="Bayul T."/>
            <person name="Berlin A."/>
            <person name="Bessette D."/>
            <person name="Bloom T."/>
            <person name="Blye J."/>
            <person name="Boguslavskiy L."/>
            <person name="Bonnet C."/>
            <person name="Boukhgalter B."/>
            <person name="Bourzgui I."/>
            <person name="Brown A."/>
            <person name="Cahill P."/>
            <person name="Channer S."/>
            <person name="Cheshatsang Y."/>
            <person name="Chuda L."/>
            <person name="Citroen M."/>
            <person name="Collymore A."/>
            <person name="Cooke P."/>
            <person name="Costello M."/>
            <person name="D'Aco K."/>
            <person name="Daza R."/>
            <person name="De Haan G."/>
            <person name="DeGray S."/>
            <person name="DeMaso C."/>
            <person name="Dhargay N."/>
            <person name="Dooley K."/>
            <person name="Dooley E."/>
            <person name="Doricent M."/>
            <person name="Dorje P."/>
            <person name="Dorjee K."/>
            <person name="Dupes A."/>
            <person name="Elong R."/>
            <person name="Falk J."/>
            <person name="Farina A."/>
            <person name="Faro S."/>
            <person name="Ferguson D."/>
            <person name="Fisher S."/>
            <person name="Foley C.D."/>
            <person name="Franke A."/>
            <person name="Friedrich D."/>
            <person name="Gadbois L."/>
            <person name="Gearin G."/>
            <person name="Gearin C.R."/>
            <person name="Giannoukos G."/>
            <person name="Goode T."/>
            <person name="Graham J."/>
            <person name="Grandbois E."/>
            <person name="Grewal S."/>
            <person name="Gyaltsen K."/>
            <person name="Hafez N."/>
            <person name="Hagos B."/>
            <person name="Hall J."/>
            <person name="Henson C."/>
            <person name="Hollinger A."/>
            <person name="Honan T."/>
            <person name="Huard M.D."/>
            <person name="Hughes L."/>
            <person name="Hurhula B."/>
            <person name="Husby M.E."/>
            <person name="Kamat A."/>
            <person name="Kanga B."/>
            <person name="Kashin S."/>
            <person name="Khazanovich D."/>
            <person name="Kisner P."/>
            <person name="Lance K."/>
            <person name="Lara M."/>
            <person name="Lee W."/>
            <person name="Lennon N."/>
            <person name="Letendre F."/>
            <person name="LeVine R."/>
            <person name="Lipovsky A."/>
            <person name="Liu X."/>
            <person name="Liu J."/>
            <person name="Liu S."/>
            <person name="Lokyitsang T."/>
            <person name="Lokyitsang Y."/>
            <person name="Lubonja R."/>
            <person name="Lui A."/>
            <person name="MacDonald P."/>
            <person name="Magnisalis V."/>
            <person name="Maru K."/>
            <person name="Matthews C."/>
            <person name="McCusker W."/>
            <person name="McDonough S."/>
            <person name="Mehta T."/>
            <person name="Meldrim J."/>
            <person name="Meneus L."/>
            <person name="Mihai O."/>
            <person name="Mihalev A."/>
            <person name="Mihova T."/>
            <person name="Mittelman R."/>
            <person name="Mlenga V."/>
            <person name="Montmayeur A."/>
            <person name="Mulrain L."/>
            <person name="Navidi A."/>
            <person name="Naylor J."/>
            <person name="Negash T."/>
            <person name="Nguyen T."/>
            <person name="Nguyen N."/>
            <person name="Nicol R."/>
            <person name="Norbu C."/>
            <person name="Norbu N."/>
            <person name="Novod N."/>
            <person name="O'Neill B."/>
            <person name="Osman S."/>
            <person name="Markiewicz E."/>
            <person name="Oyono O.L."/>
            <person name="Patti C."/>
            <person name="Phunkhang P."/>
            <person name="Pierre F."/>
            <person name="Priest M."/>
            <person name="Raghuraman S."/>
            <person name="Rege F."/>
            <person name="Reyes R."/>
            <person name="Rise C."/>
            <person name="Rogov P."/>
            <person name="Ross K."/>
            <person name="Ryan E."/>
            <person name="Settipalli S."/>
            <person name="Shea T."/>
            <person name="Sherpa N."/>
            <person name="Shi L."/>
            <person name="Shih D."/>
            <person name="Sparrow T."/>
            <person name="Spaulding J."/>
            <person name="Stalker J."/>
            <person name="Stange-Thomann N."/>
            <person name="Stavropoulos S."/>
            <person name="Stone C."/>
            <person name="Strader C."/>
            <person name="Tesfaye S."/>
            <person name="Thomson T."/>
            <person name="Thoulutsang Y."/>
            <person name="Thoulutsang D."/>
            <person name="Topham K."/>
            <person name="Topping I."/>
            <person name="Tsamla T."/>
            <person name="Vassiliev H."/>
            <person name="Vo A."/>
            <person name="Wangchuk T."/>
            <person name="Wangdi T."/>
            <person name="Weiand M."/>
            <person name="Wilkinson J."/>
            <person name="Wilson A."/>
            <person name="Yadav S."/>
            <person name="Young G."/>
            <person name="Yu Q."/>
            <person name="Zembek L."/>
            <person name="Zhong D."/>
            <person name="Zimmer A."/>
            <person name="Zwirko Z."/>
            <person name="Jaffe D.B."/>
            <person name="Alvarez P."/>
            <person name="Brockman W."/>
            <person name="Butler J."/>
            <person name="Chin C."/>
            <person name="Gnerre S."/>
            <person name="Grabherr M."/>
            <person name="Kleber M."/>
            <person name="Mauceli E."/>
            <person name="MacCallum I."/>
        </authorList>
    </citation>
    <scope>NUCLEOTIDE SEQUENCE [LARGE SCALE GENOMIC DNA]</scope>
    <source>
        <strain evidence="3">MSH-3 / Tucson 14011-0111.49</strain>
    </source>
</reference>
<feature type="region of interest" description="Disordered" evidence="1">
    <location>
        <begin position="151"/>
        <end position="197"/>
    </location>
</feature>
<feature type="compositionally biased region" description="Low complexity" evidence="1">
    <location>
        <begin position="156"/>
        <end position="166"/>
    </location>
</feature>
<accession>B4GTI1</accession>
<dbReference type="EMBL" id="CH479190">
    <property type="protein sequence ID" value="EDW25851.1"/>
    <property type="molecule type" value="Genomic_DNA"/>
</dbReference>
<feature type="compositionally biased region" description="Low complexity" evidence="1">
    <location>
        <begin position="175"/>
        <end position="190"/>
    </location>
</feature>
<feature type="region of interest" description="Disordered" evidence="1">
    <location>
        <begin position="1"/>
        <end position="65"/>
    </location>
</feature>
<proteinExistence type="predicted"/>
<dbReference type="Proteomes" id="UP000008744">
    <property type="component" value="Unassembled WGS sequence"/>
</dbReference>
<name>B4GTI1_DROPE</name>
<gene>
    <name evidence="2" type="primary">Dper\GL14357</name>
    <name evidence="2" type="ORF">Dper_GL14357</name>
</gene>
<evidence type="ECO:0000313" key="3">
    <source>
        <dbReference type="Proteomes" id="UP000008744"/>
    </source>
</evidence>
<organism evidence="3">
    <name type="scientific">Drosophila persimilis</name>
    <name type="common">Fruit fly</name>
    <dbReference type="NCBI Taxonomy" id="7234"/>
    <lineage>
        <taxon>Eukaryota</taxon>
        <taxon>Metazoa</taxon>
        <taxon>Ecdysozoa</taxon>
        <taxon>Arthropoda</taxon>
        <taxon>Hexapoda</taxon>
        <taxon>Insecta</taxon>
        <taxon>Pterygota</taxon>
        <taxon>Neoptera</taxon>
        <taxon>Endopterygota</taxon>
        <taxon>Diptera</taxon>
        <taxon>Brachycera</taxon>
        <taxon>Muscomorpha</taxon>
        <taxon>Ephydroidea</taxon>
        <taxon>Drosophilidae</taxon>
        <taxon>Drosophila</taxon>
        <taxon>Sophophora</taxon>
    </lineage>
</organism>
<sequence>MGLAVSSRRSVSESESESGPAAAATVLQDHGQDHGQGQGQGQGESISTASHENPRTGRLRHHPDPKCSRAEITVLGILRYILLRIRANGIGQDLLRRYRISEKLVIGLGAELKASGGRPTLLIYYCHHYGLYLGADCALVLNADDSKRTTSDYRLQQQEQEQQQQQHADNDNGQRDQQQQQQQKQDLSQQVVLVTRR</sequence>
<dbReference type="AlphaFoldDB" id="B4GTI1"/>
<dbReference type="HOGENOM" id="CLU_1385494_0_0_1"/>
<protein>
    <submittedName>
        <fullName evidence="2">GL14357</fullName>
    </submittedName>
</protein>
<evidence type="ECO:0000256" key="1">
    <source>
        <dbReference type="SAM" id="MobiDB-lite"/>
    </source>
</evidence>
<evidence type="ECO:0000313" key="2">
    <source>
        <dbReference type="EMBL" id="EDW25851.1"/>
    </source>
</evidence>